<dbReference type="EMBL" id="JACBZY010000001">
    <property type="protein sequence ID" value="NYG97975.1"/>
    <property type="molecule type" value="Genomic_DNA"/>
</dbReference>
<dbReference type="InterPro" id="IPR050109">
    <property type="entry name" value="HTH-type_TetR-like_transc_reg"/>
</dbReference>
<evidence type="ECO:0000256" key="5">
    <source>
        <dbReference type="SAM" id="MobiDB-lite"/>
    </source>
</evidence>
<feature type="domain" description="HTH tetR-type" evidence="6">
    <location>
        <begin position="34"/>
        <end position="94"/>
    </location>
</feature>
<dbReference type="GO" id="GO:0003700">
    <property type="term" value="F:DNA-binding transcription factor activity"/>
    <property type="evidence" value="ECO:0007669"/>
    <property type="project" value="TreeGrafter"/>
</dbReference>
<gene>
    <name evidence="7" type="ORF">BJ979_000601</name>
</gene>
<feature type="compositionally biased region" description="Low complexity" evidence="5">
    <location>
        <begin position="1"/>
        <end position="22"/>
    </location>
</feature>
<evidence type="ECO:0000313" key="7">
    <source>
        <dbReference type="EMBL" id="NYG97975.1"/>
    </source>
</evidence>
<keyword evidence="2 4" id="KW-0238">DNA-binding</keyword>
<keyword evidence="1" id="KW-0805">Transcription regulation</keyword>
<organism evidence="7 8">
    <name type="scientific">Schumannella luteola</name>
    <dbReference type="NCBI Taxonomy" id="472059"/>
    <lineage>
        <taxon>Bacteria</taxon>
        <taxon>Bacillati</taxon>
        <taxon>Actinomycetota</taxon>
        <taxon>Actinomycetes</taxon>
        <taxon>Micrococcales</taxon>
        <taxon>Microbacteriaceae</taxon>
        <taxon>Schumannella</taxon>
    </lineage>
</organism>
<dbReference type="RefSeq" id="WP_218853425.1">
    <property type="nucleotide sequence ID" value="NZ_JACBZY010000001.1"/>
</dbReference>
<evidence type="ECO:0000256" key="2">
    <source>
        <dbReference type="ARBA" id="ARBA00023125"/>
    </source>
</evidence>
<evidence type="ECO:0000313" key="8">
    <source>
        <dbReference type="Proteomes" id="UP000553888"/>
    </source>
</evidence>
<evidence type="ECO:0000256" key="1">
    <source>
        <dbReference type="ARBA" id="ARBA00023015"/>
    </source>
</evidence>
<evidence type="ECO:0000256" key="3">
    <source>
        <dbReference type="ARBA" id="ARBA00023163"/>
    </source>
</evidence>
<comment type="caution">
    <text evidence="7">The sequence shown here is derived from an EMBL/GenBank/DDBJ whole genome shotgun (WGS) entry which is preliminary data.</text>
</comment>
<evidence type="ECO:0000256" key="4">
    <source>
        <dbReference type="PROSITE-ProRule" id="PRU00335"/>
    </source>
</evidence>
<dbReference type="InterPro" id="IPR009057">
    <property type="entry name" value="Homeodomain-like_sf"/>
</dbReference>
<protein>
    <submittedName>
        <fullName evidence="7">AcrR family transcriptional regulator</fullName>
    </submittedName>
</protein>
<dbReference type="GO" id="GO:0000976">
    <property type="term" value="F:transcription cis-regulatory region binding"/>
    <property type="evidence" value="ECO:0007669"/>
    <property type="project" value="TreeGrafter"/>
</dbReference>
<dbReference type="SUPFAM" id="SSF46689">
    <property type="entry name" value="Homeodomain-like"/>
    <property type="match status" value="1"/>
</dbReference>
<evidence type="ECO:0000259" key="6">
    <source>
        <dbReference type="PROSITE" id="PS50977"/>
    </source>
</evidence>
<keyword evidence="8" id="KW-1185">Reference proteome</keyword>
<sequence>MSSTDTSADSTATSTDAASADSGEGASLRERKKQQTRRAIHEAALRLIEQHGLEATTIEQICAEAEVSPRTFFNYFPSKPAAALDLPERVMSAETEQRFRSATGALVPALCELIIDMGAAGPKRARMKELVIRRPELVPPLSQWMTGLRGDLVALAASRAGSHAEAELAVTLVMAALGFVLHHEEADDEAPLAERLRGAIDRLVAVNAAPLV</sequence>
<reference evidence="7 8" key="1">
    <citation type="submission" date="2020-07" db="EMBL/GenBank/DDBJ databases">
        <title>Sequencing the genomes of 1000 actinobacteria strains.</title>
        <authorList>
            <person name="Klenk H.-P."/>
        </authorList>
    </citation>
    <scope>NUCLEOTIDE SEQUENCE [LARGE SCALE GENOMIC DNA]</scope>
    <source>
        <strain evidence="7 8">DSM 23141</strain>
    </source>
</reference>
<feature type="DNA-binding region" description="H-T-H motif" evidence="4">
    <location>
        <begin position="57"/>
        <end position="76"/>
    </location>
</feature>
<keyword evidence="3" id="KW-0804">Transcription</keyword>
<accession>A0A852YL93</accession>
<dbReference type="PANTHER" id="PTHR30055">
    <property type="entry name" value="HTH-TYPE TRANSCRIPTIONAL REGULATOR RUTR"/>
    <property type="match status" value="1"/>
</dbReference>
<dbReference type="Pfam" id="PF00440">
    <property type="entry name" value="TetR_N"/>
    <property type="match status" value="1"/>
</dbReference>
<feature type="region of interest" description="Disordered" evidence="5">
    <location>
        <begin position="1"/>
        <end position="36"/>
    </location>
</feature>
<dbReference type="AlphaFoldDB" id="A0A852YL93"/>
<dbReference type="PANTHER" id="PTHR30055:SF234">
    <property type="entry name" value="HTH-TYPE TRANSCRIPTIONAL REGULATOR BETI"/>
    <property type="match status" value="1"/>
</dbReference>
<dbReference type="Proteomes" id="UP000553888">
    <property type="component" value="Unassembled WGS sequence"/>
</dbReference>
<dbReference type="InterPro" id="IPR001647">
    <property type="entry name" value="HTH_TetR"/>
</dbReference>
<proteinExistence type="predicted"/>
<dbReference type="PROSITE" id="PS50977">
    <property type="entry name" value="HTH_TETR_2"/>
    <property type="match status" value="1"/>
</dbReference>
<name>A0A852YL93_9MICO</name>
<dbReference type="Gene3D" id="1.10.357.10">
    <property type="entry name" value="Tetracycline Repressor, domain 2"/>
    <property type="match status" value="1"/>
</dbReference>